<sequence length="521" mass="53739">MEVGLQLSLKCLIPLPDGRCLLLGRASAPAAVGAELALMEGDTACPIAHGAFYPLPAQHGTEGSGAAPAHGFSLIADRVPKSPRLVLRAGGGSASAESVEHIFETAEAAGTSGLAKLLADQPPALGFALLRDAGTHAALASLMTLGGAPLGAFAEWMARLHPVRGRTVENLPGVEEAEALHSLGGDILVVVRGGAAFPPEARLELALVGLLPGAGPLASRAVALPLFDGHAAALPQALVLHGRIDPAWLDRLSALEVVLQLRMGAEEVHLLRCRPRAATVPDLLDAVCRTTLLAEAGEAGSTEALGLLRLLTARREAAFEPMLASLAAQCPQDADAGGQLPRIGLILGADDPVATRLLQVTAPEFEGRCDQLLILGDAAEEVAQAFLRRGRLPVLVGPAAVAALRQAGGVAAVLVVEAPRFAEAVARGRPAEAFSRPLGAADLARLLALHGAAGCEPGLEDSLVRLLRLERHRPGEAAFLPVPRGWSSPHAAELVNAHLARLWTAGLKTQGLRTEGLAAHV</sequence>
<comment type="caution">
    <text evidence="1">The sequence shown here is derived from an EMBL/GenBank/DDBJ whole genome shotgun (WGS) entry which is preliminary data.</text>
</comment>
<organism evidence="1 2">
    <name type="scientific">Falsiroseomonas oleicola</name>
    <dbReference type="NCBI Taxonomy" id="2801474"/>
    <lineage>
        <taxon>Bacteria</taxon>
        <taxon>Pseudomonadati</taxon>
        <taxon>Pseudomonadota</taxon>
        <taxon>Alphaproteobacteria</taxon>
        <taxon>Acetobacterales</taxon>
        <taxon>Roseomonadaceae</taxon>
        <taxon>Falsiroseomonas</taxon>
    </lineage>
</organism>
<name>A0ABS6HE92_9PROT</name>
<dbReference type="RefSeq" id="WP_216879079.1">
    <property type="nucleotide sequence ID" value="NZ_JAERQM010000011.1"/>
</dbReference>
<dbReference type="Proteomes" id="UP000689967">
    <property type="component" value="Unassembled WGS sequence"/>
</dbReference>
<proteinExistence type="predicted"/>
<gene>
    <name evidence="1" type="ORF">JJQ90_25265</name>
</gene>
<evidence type="ECO:0000313" key="2">
    <source>
        <dbReference type="Proteomes" id="UP000689967"/>
    </source>
</evidence>
<accession>A0ABS6HE92</accession>
<dbReference type="EMBL" id="JAERQM010000011">
    <property type="protein sequence ID" value="MBU8547054.1"/>
    <property type="molecule type" value="Genomic_DNA"/>
</dbReference>
<evidence type="ECO:0000313" key="1">
    <source>
        <dbReference type="EMBL" id="MBU8547054.1"/>
    </source>
</evidence>
<protein>
    <submittedName>
        <fullName evidence="1">Uncharacterized protein</fullName>
    </submittedName>
</protein>
<reference evidence="1 2" key="1">
    <citation type="submission" date="2021-01" db="EMBL/GenBank/DDBJ databases">
        <title>Roseomonas sp. nov, a bacterium isolated from an oil production mixture in Yumen Oilfield.</title>
        <authorList>
            <person name="Wu D."/>
        </authorList>
    </citation>
    <scope>NUCLEOTIDE SEQUENCE [LARGE SCALE GENOMIC DNA]</scope>
    <source>
        <strain evidence="1 2">ROY-5-3</strain>
    </source>
</reference>
<keyword evidence="2" id="KW-1185">Reference proteome</keyword>